<organism evidence="2 3">
    <name type="scientific">Ignisphaera aggregans (strain DSM 17230 / JCM 13409 / AQ1.S1)</name>
    <dbReference type="NCBI Taxonomy" id="583356"/>
    <lineage>
        <taxon>Archaea</taxon>
        <taxon>Thermoproteota</taxon>
        <taxon>Thermoprotei</taxon>
        <taxon>Desulfurococcales</taxon>
        <taxon>Desulfurococcaceae</taxon>
        <taxon>Ignisphaera</taxon>
    </lineage>
</organism>
<evidence type="ECO:0000313" key="2">
    <source>
        <dbReference type="EMBL" id="ADM27553.1"/>
    </source>
</evidence>
<feature type="transmembrane region" description="Helical" evidence="1">
    <location>
        <begin position="45"/>
        <end position="66"/>
    </location>
</feature>
<name>E0ST76_IGNAA</name>
<sequence length="74" mass="8419">MVRRFGYDIWYGIRRAVLGFISGLVTDLLIQVFEKSLAVLGVPSNLIVSIRMLIGLIIIMSLIDFLTGIERMKY</sequence>
<dbReference type="HOGENOM" id="CLU_2678843_0_0_2"/>
<feature type="transmembrane region" description="Helical" evidence="1">
    <location>
        <begin position="12"/>
        <end position="33"/>
    </location>
</feature>
<accession>E0ST76</accession>
<keyword evidence="1" id="KW-0472">Membrane</keyword>
<keyword evidence="3" id="KW-1185">Reference proteome</keyword>
<reference evidence="2 3" key="1">
    <citation type="journal article" date="2010" name="Stand. Genomic Sci.">
        <title>Complete genome sequence of Ignisphaera aggregans type strain (AQ1.S1).</title>
        <authorList>
            <person name="Goker M."/>
            <person name="Held B."/>
            <person name="Lapidus A."/>
            <person name="Nolan M."/>
            <person name="Spring S."/>
            <person name="Yasawong M."/>
            <person name="Lucas S."/>
            <person name="Glavina Del Rio T."/>
            <person name="Tice H."/>
            <person name="Cheng J.F."/>
            <person name="Goodwin L."/>
            <person name="Tapia R."/>
            <person name="Pitluck S."/>
            <person name="Liolios K."/>
            <person name="Ivanova N."/>
            <person name="Mavromatis K."/>
            <person name="Mikhailova N."/>
            <person name="Pati A."/>
            <person name="Chen A."/>
            <person name="Palaniappan K."/>
            <person name="Brambilla E."/>
            <person name="Land M."/>
            <person name="Hauser L."/>
            <person name="Chang Y.J."/>
            <person name="Jeffries C.D."/>
            <person name="Brettin T."/>
            <person name="Detter J.C."/>
            <person name="Han C."/>
            <person name="Rohde M."/>
            <person name="Sikorski J."/>
            <person name="Woyke T."/>
            <person name="Bristow J."/>
            <person name="Eisen J.A."/>
            <person name="Markowitz V."/>
            <person name="Hugenholtz P."/>
            <person name="Kyrpides N.C."/>
            <person name="Klenk H.P."/>
        </authorList>
    </citation>
    <scope>NUCLEOTIDE SEQUENCE [LARGE SCALE GENOMIC DNA]</scope>
    <source>
        <strain evidence="3">DSM 17230 / JCM 13409 / AQ1.S1</strain>
    </source>
</reference>
<evidence type="ECO:0000313" key="3">
    <source>
        <dbReference type="Proteomes" id="UP000001304"/>
    </source>
</evidence>
<dbReference type="EMBL" id="CP002098">
    <property type="protein sequence ID" value="ADM27553.1"/>
    <property type="molecule type" value="Genomic_DNA"/>
</dbReference>
<keyword evidence="1" id="KW-0812">Transmembrane</keyword>
<evidence type="ECO:0000256" key="1">
    <source>
        <dbReference type="SAM" id="Phobius"/>
    </source>
</evidence>
<dbReference type="Proteomes" id="UP000001304">
    <property type="component" value="Chromosome"/>
</dbReference>
<dbReference type="KEGG" id="iag:Igag_0723"/>
<proteinExistence type="predicted"/>
<gene>
    <name evidence="2" type="ordered locus">Igag_0723</name>
</gene>
<keyword evidence="1" id="KW-1133">Transmembrane helix</keyword>
<dbReference type="BioCyc" id="IAGG583356:GHAH-719-MONOMER"/>
<protein>
    <submittedName>
        <fullName evidence="2">Uncharacterized protein</fullName>
    </submittedName>
</protein>
<dbReference type="AlphaFoldDB" id="E0ST76"/>